<protein>
    <submittedName>
        <fullName evidence="1">Uncharacterized protein</fullName>
    </submittedName>
</protein>
<accession>A0A0E9Q1E2</accession>
<dbReference type="EMBL" id="GBXM01097861">
    <property type="protein sequence ID" value="JAH10716.1"/>
    <property type="molecule type" value="Transcribed_RNA"/>
</dbReference>
<organism evidence="1">
    <name type="scientific">Anguilla anguilla</name>
    <name type="common">European freshwater eel</name>
    <name type="synonym">Muraena anguilla</name>
    <dbReference type="NCBI Taxonomy" id="7936"/>
    <lineage>
        <taxon>Eukaryota</taxon>
        <taxon>Metazoa</taxon>
        <taxon>Chordata</taxon>
        <taxon>Craniata</taxon>
        <taxon>Vertebrata</taxon>
        <taxon>Euteleostomi</taxon>
        <taxon>Actinopterygii</taxon>
        <taxon>Neopterygii</taxon>
        <taxon>Teleostei</taxon>
        <taxon>Anguilliformes</taxon>
        <taxon>Anguillidae</taxon>
        <taxon>Anguilla</taxon>
    </lineage>
</organism>
<dbReference type="AlphaFoldDB" id="A0A0E9Q1E2"/>
<evidence type="ECO:0000313" key="1">
    <source>
        <dbReference type="EMBL" id="JAH10716.1"/>
    </source>
</evidence>
<name>A0A0E9Q1E2_ANGAN</name>
<proteinExistence type="predicted"/>
<sequence>MGRSICCLIACMDSLHLCMIRSLFIYLCH</sequence>
<reference evidence="1" key="1">
    <citation type="submission" date="2014-11" db="EMBL/GenBank/DDBJ databases">
        <authorList>
            <person name="Amaro Gonzalez C."/>
        </authorList>
    </citation>
    <scope>NUCLEOTIDE SEQUENCE</scope>
</reference>
<reference evidence="1" key="2">
    <citation type="journal article" date="2015" name="Fish Shellfish Immunol.">
        <title>Early steps in the European eel (Anguilla anguilla)-Vibrio vulnificus interaction in the gills: Role of the RtxA13 toxin.</title>
        <authorList>
            <person name="Callol A."/>
            <person name="Pajuelo D."/>
            <person name="Ebbesson L."/>
            <person name="Teles M."/>
            <person name="MacKenzie S."/>
            <person name="Amaro C."/>
        </authorList>
    </citation>
    <scope>NUCLEOTIDE SEQUENCE</scope>
</reference>